<dbReference type="Proteomes" id="UP000037395">
    <property type="component" value="Unassembled WGS sequence"/>
</dbReference>
<dbReference type="RefSeq" id="WP_030556019.1">
    <property type="nucleotide sequence ID" value="NZ_JBIWMM010000008.1"/>
</dbReference>
<keyword evidence="3" id="KW-1185">Reference proteome</keyword>
<accession>A0A1E7NFC4</accession>
<comment type="caution">
    <text evidence="2">The sequence shown here is derived from an EMBL/GenBank/DDBJ whole genome shotgun (WGS) entry which is preliminary data.</text>
</comment>
<name>A0A1E7NFC4_KITAU</name>
<feature type="compositionally biased region" description="Basic and acidic residues" evidence="1">
    <location>
        <begin position="1"/>
        <end position="30"/>
    </location>
</feature>
<evidence type="ECO:0000256" key="1">
    <source>
        <dbReference type="SAM" id="MobiDB-lite"/>
    </source>
</evidence>
<feature type="compositionally biased region" description="Basic and acidic residues" evidence="1">
    <location>
        <begin position="77"/>
        <end position="108"/>
    </location>
</feature>
<organism evidence="2 3">
    <name type="scientific">Kitasatospora aureofaciens</name>
    <name type="common">Streptomyces aureofaciens</name>
    <dbReference type="NCBI Taxonomy" id="1894"/>
    <lineage>
        <taxon>Bacteria</taxon>
        <taxon>Bacillati</taxon>
        <taxon>Actinomycetota</taxon>
        <taxon>Actinomycetes</taxon>
        <taxon>Kitasatosporales</taxon>
        <taxon>Streptomycetaceae</taxon>
        <taxon>Kitasatospora</taxon>
    </lineage>
</organism>
<dbReference type="AlphaFoldDB" id="A0A1E7NFC4"/>
<feature type="region of interest" description="Disordered" evidence="1">
    <location>
        <begin position="1"/>
        <end position="115"/>
    </location>
</feature>
<proteinExistence type="predicted"/>
<evidence type="ECO:0000313" key="2">
    <source>
        <dbReference type="EMBL" id="OEV39372.1"/>
    </source>
</evidence>
<dbReference type="EMBL" id="JPRF03000001">
    <property type="protein sequence ID" value="OEV39372.1"/>
    <property type="molecule type" value="Genomic_DNA"/>
</dbReference>
<dbReference type="OrthoDB" id="3731224at2"/>
<reference evidence="2" key="1">
    <citation type="submission" date="2016-08" db="EMBL/GenBank/DDBJ databases">
        <title>Sequencing, Assembly and Comparative Genomics of S. aureofaciens ATCC 10762.</title>
        <authorList>
            <person name="Gradnigo J.S."/>
            <person name="Johnson N."/>
            <person name="Somerville G.A."/>
        </authorList>
    </citation>
    <scope>NUCLEOTIDE SEQUENCE [LARGE SCALE GENOMIC DNA]</scope>
    <source>
        <strain evidence="2">ATCC 10762</strain>
    </source>
</reference>
<sequence>MDALRRSLETARKGEPADAPEKGRRADRSQAARAGRSPKPTGGKKSTAAKGGTARSSKRAGATGGATGKPQLSGLTKAERYQRATDLDIPHRSTMTRDELQEALEHAGRSRRKAS</sequence>
<gene>
    <name evidence="2" type="ORF">HS99_0001295</name>
</gene>
<protein>
    <submittedName>
        <fullName evidence="2">Uncharacterized protein</fullName>
    </submittedName>
</protein>
<feature type="compositionally biased region" description="Low complexity" evidence="1">
    <location>
        <begin position="41"/>
        <end position="61"/>
    </location>
</feature>
<evidence type="ECO:0000313" key="3">
    <source>
        <dbReference type="Proteomes" id="UP000037395"/>
    </source>
</evidence>